<feature type="active site" description="Charge relay system" evidence="12">
    <location>
        <position position="452"/>
    </location>
</feature>
<evidence type="ECO:0000256" key="13">
    <source>
        <dbReference type="RuleBase" id="RU361235"/>
    </source>
</evidence>
<dbReference type="PROSITE" id="PS00941">
    <property type="entry name" value="CARBOXYLESTERASE_B_2"/>
    <property type="match status" value="1"/>
</dbReference>
<dbReference type="PRINTS" id="PR00878">
    <property type="entry name" value="CHOLNESTRASE"/>
</dbReference>
<sequence>MERGASPVASGYTGGAHAFSIPYMFYQRLHSALLKTRTSCQLTRLLHGASTVALHSPPAQKWQKVLKAHHYSNSCYQLPDTVFPGFVGSEMWNPNTAVSEDCLYLNVWAPRNRSMPQPQPLLPVMVWIYGGGFTSGTASLPLYDGRSLSEYGNVVVVSMNYRLGAFGFLSLPNHPTIKGNAGLMDQQLALRWVSQNIAAFGGDPAKVTIFGESAGSASVGYQLLSPGSRDLFQRAVMQSGSPNAPWGHLSQTAAWERAQILLQKLKCPLSPVAKVEACLQKTSAEDIALTQFLVPGASLIHVPFAPIVDGKFLPLSVQDMLNSKDLPKKEVLFGLNKNEGTYFLPYGALGFNNSGNNLISREQFLQGLPIVLPAAAQATREVVISHYTDWTDQNNMTKNRDQMGNLFGDYMFVCPLLDFIHKYSQHGARSFLYFFDHRSSVNPWPEWMGAMHGYEIEFVFGVPLLKKLEYTKSEVNMTKKFIKHWTNFARTGDPSVPGEAWPSFTAERMEYVTLNYHHPEVKQNLKAPECRLWTTVVPEIQRISDKLLECSGGNEQHCSLLLLLLLVMSAIFQPHI</sequence>
<dbReference type="EMBL" id="OZ035832">
    <property type="protein sequence ID" value="CAL1571775.1"/>
    <property type="molecule type" value="Genomic_DNA"/>
</dbReference>
<comment type="function">
    <text evidence="10">Esterase with broad substrate specificity. Contributes to the inactivation of the neurotransmitter acetylcholine. Can degrade neurotoxic organophosphate esters.</text>
</comment>
<keyword evidence="6 13" id="KW-0378">Hydrolase</keyword>
<dbReference type="Gene3D" id="3.40.50.1820">
    <property type="entry name" value="alpha/beta hydrolase"/>
    <property type="match status" value="1"/>
</dbReference>
<dbReference type="PANTHER" id="PTHR43918:SF5">
    <property type="entry name" value="CHOLINESTERASE"/>
    <property type="match status" value="1"/>
</dbReference>
<evidence type="ECO:0000256" key="6">
    <source>
        <dbReference type="ARBA" id="ARBA00022801"/>
    </source>
</evidence>
<feature type="active site" description="Acyl-ester intermediate" evidence="12">
    <location>
        <position position="213"/>
    </location>
</feature>
<keyword evidence="5" id="KW-0597">Phosphoprotein</keyword>
<dbReference type="Pfam" id="PF00135">
    <property type="entry name" value="COesterase"/>
    <property type="match status" value="1"/>
</dbReference>
<keyword evidence="3" id="KW-0719">Serine esterase</keyword>
<evidence type="ECO:0000256" key="11">
    <source>
        <dbReference type="ARBA" id="ARBA00038819"/>
    </source>
</evidence>
<evidence type="ECO:0000256" key="5">
    <source>
        <dbReference type="ARBA" id="ARBA00022553"/>
    </source>
</evidence>
<evidence type="ECO:0000256" key="2">
    <source>
        <dbReference type="ARBA" id="ARBA00005964"/>
    </source>
</evidence>
<dbReference type="CDD" id="cd00312">
    <property type="entry name" value="Esterase_lipase"/>
    <property type="match status" value="1"/>
</dbReference>
<comment type="catalytic activity">
    <reaction evidence="9">
        <text>an acylcholine + H2O = a carboxylate + choline + H(+)</text>
        <dbReference type="Rhea" id="RHEA:21964"/>
        <dbReference type="ChEBI" id="CHEBI:15354"/>
        <dbReference type="ChEBI" id="CHEBI:15377"/>
        <dbReference type="ChEBI" id="CHEBI:15378"/>
        <dbReference type="ChEBI" id="CHEBI:29067"/>
        <dbReference type="ChEBI" id="CHEBI:35287"/>
        <dbReference type="EC" id="3.1.1.8"/>
    </reaction>
</comment>
<evidence type="ECO:0000313" key="15">
    <source>
        <dbReference type="EMBL" id="CAL1571775.1"/>
    </source>
</evidence>
<dbReference type="InterPro" id="IPR050654">
    <property type="entry name" value="AChE-related_enzymes"/>
</dbReference>
<dbReference type="GO" id="GO:0019695">
    <property type="term" value="P:choline metabolic process"/>
    <property type="evidence" value="ECO:0007669"/>
    <property type="project" value="TreeGrafter"/>
</dbReference>
<keyword evidence="4" id="KW-0964">Secreted</keyword>
<dbReference type="SUPFAM" id="SSF53474">
    <property type="entry name" value="alpha/beta-Hydrolases"/>
    <property type="match status" value="1"/>
</dbReference>
<dbReference type="GO" id="GO:0006581">
    <property type="term" value="P:acetylcholine catabolic process"/>
    <property type="evidence" value="ECO:0007669"/>
    <property type="project" value="TreeGrafter"/>
</dbReference>
<feature type="active site" description="Charge relay system" evidence="12">
    <location>
        <position position="339"/>
    </location>
</feature>
<dbReference type="FunFam" id="3.40.50.1820:FF:000029">
    <property type="entry name" value="Acetylcholinesterase"/>
    <property type="match status" value="1"/>
</dbReference>
<evidence type="ECO:0000256" key="12">
    <source>
        <dbReference type="PIRSR" id="PIRSR600997-1"/>
    </source>
</evidence>
<organism evidence="15 16">
    <name type="scientific">Knipowitschia caucasica</name>
    <name type="common">Caucasian dwarf goby</name>
    <name type="synonym">Pomatoschistus caucasicus</name>
    <dbReference type="NCBI Taxonomy" id="637954"/>
    <lineage>
        <taxon>Eukaryota</taxon>
        <taxon>Metazoa</taxon>
        <taxon>Chordata</taxon>
        <taxon>Craniata</taxon>
        <taxon>Vertebrata</taxon>
        <taxon>Euteleostomi</taxon>
        <taxon>Actinopterygii</taxon>
        <taxon>Neopterygii</taxon>
        <taxon>Teleostei</taxon>
        <taxon>Neoteleostei</taxon>
        <taxon>Acanthomorphata</taxon>
        <taxon>Gobiaria</taxon>
        <taxon>Gobiiformes</taxon>
        <taxon>Gobioidei</taxon>
        <taxon>Gobiidae</taxon>
        <taxon>Gobiinae</taxon>
        <taxon>Knipowitschia</taxon>
    </lineage>
</organism>
<keyword evidence="16" id="KW-1185">Reference proteome</keyword>
<dbReference type="Proteomes" id="UP001497482">
    <property type="component" value="Chromosome 10"/>
</dbReference>
<dbReference type="EC" id="3.1.1.-" evidence="13"/>
<protein>
    <recommendedName>
        <fullName evidence="13">Carboxylic ester hydrolase</fullName>
        <ecNumber evidence="13">3.1.1.-</ecNumber>
    </recommendedName>
</protein>
<name>A0AAV2J389_KNICA</name>
<keyword evidence="7" id="KW-1015">Disulfide bond</keyword>
<evidence type="ECO:0000256" key="7">
    <source>
        <dbReference type="ARBA" id="ARBA00023157"/>
    </source>
</evidence>
<keyword evidence="8" id="KW-0325">Glycoprotein</keyword>
<evidence type="ECO:0000256" key="9">
    <source>
        <dbReference type="ARBA" id="ARBA00036543"/>
    </source>
</evidence>
<dbReference type="InterPro" id="IPR002018">
    <property type="entry name" value="CarbesteraseB"/>
</dbReference>
<evidence type="ECO:0000313" key="16">
    <source>
        <dbReference type="Proteomes" id="UP001497482"/>
    </source>
</evidence>
<dbReference type="InterPro" id="IPR019826">
    <property type="entry name" value="Carboxylesterase_B_AS"/>
</dbReference>
<dbReference type="PROSITE" id="PS00122">
    <property type="entry name" value="CARBOXYLESTERASE_B_1"/>
    <property type="match status" value="1"/>
</dbReference>
<evidence type="ECO:0000256" key="1">
    <source>
        <dbReference type="ARBA" id="ARBA00004613"/>
    </source>
</evidence>
<feature type="domain" description="Carboxylesterase type B" evidence="14">
    <location>
        <begin position="58"/>
        <end position="533"/>
    </location>
</feature>
<accession>A0AAV2J389</accession>
<reference evidence="15 16" key="1">
    <citation type="submission" date="2024-04" db="EMBL/GenBank/DDBJ databases">
        <authorList>
            <person name="Waldvogel A.-M."/>
            <person name="Schoenle A."/>
        </authorList>
    </citation>
    <scope>NUCLEOTIDE SEQUENCE [LARGE SCALE GENOMIC DNA]</scope>
</reference>
<gene>
    <name evidence="15" type="ORF">KC01_LOCUS3866</name>
</gene>
<comment type="similarity">
    <text evidence="2 13">Belongs to the type-B carboxylesterase/lipase family.</text>
</comment>
<evidence type="ECO:0000256" key="4">
    <source>
        <dbReference type="ARBA" id="ARBA00022525"/>
    </source>
</evidence>
<dbReference type="GO" id="GO:0005886">
    <property type="term" value="C:plasma membrane"/>
    <property type="evidence" value="ECO:0007669"/>
    <property type="project" value="TreeGrafter"/>
</dbReference>
<dbReference type="InterPro" id="IPR019819">
    <property type="entry name" value="Carboxylesterase_B_CS"/>
</dbReference>
<evidence type="ECO:0000256" key="8">
    <source>
        <dbReference type="ARBA" id="ARBA00023180"/>
    </source>
</evidence>
<dbReference type="GO" id="GO:0003990">
    <property type="term" value="F:acetylcholinesterase activity"/>
    <property type="evidence" value="ECO:0007669"/>
    <property type="project" value="TreeGrafter"/>
</dbReference>
<dbReference type="AlphaFoldDB" id="A0AAV2J389"/>
<dbReference type="InterPro" id="IPR029058">
    <property type="entry name" value="AB_hydrolase_fold"/>
</dbReference>
<dbReference type="GO" id="GO:0005615">
    <property type="term" value="C:extracellular space"/>
    <property type="evidence" value="ECO:0007669"/>
    <property type="project" value="TreeGrafter"/>
</dbReference>
<evidence type="ECO:0000256" key="3">
    <source>
        <dbReference type="ARBA" id="ARBA00022487"/>
    </source>
</evidence>
<dbReference type="InterPro" id="IPR000997">
    <property type="entry name" value="Cholinesterase"/>
</dbReference>
<dbReference type="PANTHER" id="PTHR43918">
    <property type="entry name" value="ACETYLCHOLINESTERASE"/>
    <property type="match status" value="1"/>
</dbReference>
<evidence type="ECO:0000256" key="10">
    <source>
        <dbReference type="ARBA" id="ARBA00037444"/>
    </source>
</evidence>
<proteinExistence type="inferred from homology"/>
<comment type="subcellular location">
    <subcellularLocation>
        <location evidence="1">Secreted</location>
    </subcellularLocation>
</comment>
<evidence type="ECO:0000259" key="14">
    <source>
        <dbReference type="Pfam" id="PF00135"/>
    </source>
</evidence>
<comment type="subunit">
    <text evidence="11">Homotetramer; disulfide-linked. Dimer of dimers.</text>
</comment>